<dbReference type="CDD" id="cd06822">
    <property type="entry name" value="PLPDE_III_YBL036c_euk"/>
    <property type="match status" value="1"/>
</dbReference>
<dbReference type="InParanoid" id="A0A6P9AE50"/>
<dbReference type="OrthoDB" id="10264196at2759"/>
<dbReference type="HAMAP" id="MF_02087">
    <property type="entry name" value="PLP_homeostasis"/>
    <property type="match status" value="1"/>
</dbReference>
<evidence type="ECO:0000313" key="6">
    <source>
        <dbReference type="RefSeq" id="XP_034256528.1"/>
    </source>
</evidence>
<feature type="domain" description="Alanine racemase N-terminal" evidence="4">
    <location>
        <begin position="83"/>
        <end position="296"/>
    </location>
</feature>
<dbReference type="InterPro" id="IPR029066">
    <property type="entry name" value="PLP-binding_barrel"/>
</dbReference>
<protein>
    <recommendedName>
        <fullName evidence="2">Pyridoxal phosphate homeostasis protein</fullName>
        <shortName evidence="2">PLP homeostasis protein</shortName>
    </recommendedName>
</protein>
<evidence type="ECO:0000256" key="2">
    <source>
        <dbReference type="HAMAP-Rule" id="MF_03225"/>
    </source>
</evidence>
<evidence type="ECO:0000256" key="1">
    <source>
        <dbReference type="ARBA" id="ARBA00022898"/>
    </source>
</evidence>
<dbReference type="KEGG" id="tpal:117654252"/>
<feature type="modified residue" description="N6-(pyridoxal phosphate)lysine" evidence="2">
    <location>
        <position position="91"/>
    </location>
</feature>
<dbReference type="RefSeq" id="XP_034256528.1">
    <property type="nucleotide sequence ID" value="XM_034400637.1"/>
</dbReference>
<dbReference type="Proteomes" id="UP000515158">
    <property type="component" value="Unplaced"/>
</dbReference>
<dbReference type="Gene3D" id="3.20.20.10">
    <property type="entry name" value="Alanine racemase"/>
    <property type="match status" value="1"/>
</dbReference>
<dbReference type="Pfam" id="PF01168">
    <property type="entry name" value="Ala_racemase_N"/>
    <property type="match status" value="1"/>
</dbReference>
<dbReference type="NCBIfam" id="TIGR00044">
    <property type="entry name" value="YggS family pyridoxal phosphate-dependent enzyme"/>
    <property type="match status" value="1"/>
</dbReference>
<dbReference type="PANTHER" id="PTHR10146">
    <property type="entry name" value="PROLINE SYNTHETASE CO-TRANSCRIBED BACTERIAL HOMOLOG PROTEIN"/>
    <property type="match status" value="1"/>
</dbReference>
<dbReference type="FunFam" id="3.20.20.10:FF:000007">
    <property type="entry name" value="Pyridoxal phosphate homeostasis protein"/>
    <property type="match status" value="1"/>
</dbReference>
<reference evidence="6" key="1">
    <citation type="submission" date="2025-08" db="UniProtKB">
        <authorList>
            <consortium name="RefSeq"/>
        </authorList>
    </citation>
    <scope>IDENTIFICATION</scope>
    <source>
        <tissue evidence="6">Total insect</tissue>
    </source>
</reference>
<dbReference type="InterPro" id="IPR011078">
    <property type="entry name" value="PyrdxlP_homeostasis"/>
</dbReference>
<proteinExistence type="inferred from homology"/>
<evidence type="ECO:0000313" key="5">
    <source>
        <dbReference type="Proteomes" id="UP000515158"/>
    </source>
</evidence>
<evidence type="ECO:0000259" key="4">
    <source>
        <dbReference type="Pfam" id="PF01168"/>
    </source>
</evidence>
<dbReference type="AlphaFoldDB" id="A0A6P9AE50"/>
<comment type="function">
    <text evidence="2">Pyridoxal 5'-phosphate (PLP)-binding protein, which may be involved in intracellular homeostatic regulation of pyridoxal 5'-phosphate (PLP), the active form of vitamin B6.</text>
</comment>
<dbReference type="InterPro" id="IPR001608">
    <property type="entry name" value="Ala_racemase_N"/>
</dbReference>
<dbReference type="GO" id="GO:0030170">
    <property type="term" value="F:pyridoxal phosphate binding"/>
    <property type="evidence" value="ECO:0007669"/>
    <property type="project" value="UniProtKB-UniRule"/>
</dbReference>
<evidence type="ECO:0000256" key="3">
    <source>
        <dbReference type="RuleBase" id="RU004514"/>
    </source>
</evidence>
<keyword evidence="5" id="KW-1185">Reference proteome</keyword>
<dbReference type="SUPFAM" id="SSF51419">
    <property type="entry name" value="PLP-binding barrel"/>
    <property type="match status" value="1"/>
</dbReference>
<organism evidence="6">
    <name type="scientific">Thrips palmi</name>
    <name type="common">Melon thrips</name>
    <dbReference type="NCBI Taxonomy" id="161013"/>
    <lineage>
        <taxon>Eukaryota</taxon>
        <taxon>Metazoa</taxon>
        <taxon>Ecdysozoa</taxon>
        <taxon>Arthropoda</taxon>
        <taxon>Hexapoda</taxon>
        <taxon>Insecta</taxon>
        <taxon>Pterygota</taxon>
        <taxon>Neoptera</taxon>
        <taxon>Paraneoptera</taxon>
        <taxon>Thysanoptera</taxon>
        <taxon>Terebrantia</taxon>
        <taxon>Thripoidea</taxon>
        <taxon>Thripidae</taxon>
        <taxon>Thrips</taxon>
    </lineage>
</organism>
<dbReference type="PANTHER" id="PTHR10146:SF14">
    <property type="entry name" value="PYRIDOXAL PHOSPHATE HOMEOSTASIS PROTEIN"/>
    <property type="match status" value="1"/>
</dbReference>
<dbReference type="FunCoup" id="A0A6P9AE50">
    <property type="interactions" value="838"/>
</dbReference>
<sequence>MGHFIKTLLTVNITQRKYLLKKVAPLSCLHTRVARQLNTDQLVSSRSKSRKMTESDVILGLQEVRDKIKAACSKRPPGANAAEPRLVAVSKTKPKELIIAAYNVGQRHFGENYVQELDEKSHDAELLDLCPDICWNLIGHLQRNKVNKVVQMPNLFMVETVDSEKLATALNNAYEKYRKSSESRLKVMIQVNTSGEKEKSGCSPEDASSLVQYVKDKCPCLELAGLMTIGQYNFDLSTGPNPDFLSLVACRKEVASKLGLEENSLELSMGMSTDYEHAIELGSTNVRVGTSIFGERQKKQ</sequence>
<gene>
    <name evidence="6" type="primary">LOC117654252</name>
</gene>
<comment type="similarity">
    <text evidence="2 3">Belongs to the pyridoxal phosphate-binding protein YggS/PROSC family.</text>
</comment>
<name>A0A6P9AE50_THRPL</name>
<dbReference type="GeneID" id="117654252"/>
<keyword evidence="1 2" id="KW-0663">Pyridoxal phosphate</keyword>
<accession>A0A6P9AE50</accession>